<dbReference type="AlphaFoldDB" id="A0ABD3PDK4"/>
<feature type="compositionally biased region" description="Low complexity" evidence="3">
    <location>
        <begin position="251"/>
        <end position="268"/>
    </location>
</feature>
<dbReference type="InterPro" id="IPR031968">
    <property type="entry name" value="VASt"/>
</dbReference>
<evidence type="ECO:0000313" key="6">
    <source>
        <dbReference type="Proteomes" id="UP001530400"/>
    </source>
</evidence>
<evidence type="ECO:0000256" key="3">
    <source>
        <dbReference type="SAM" id="MobiDB-lite"/>
    </source>
</evidence>
<feature type="region of interest" description="Disordered" evidence="3">
    <location>
        <begin position="228"/>
        <end position="285"/>
    </location>
</feature>
<evidence type="ECO:0000313" key="5">
    <source>
        <dbReference type="EMBL" id="KAL3785807.1"/>
    </source>
</evidence>
<name>A0ABD3PDK4_9STRA</name>
<evidence type="ECO:0000256" key="2">
    <source>
        <dbReference type="ARBA" id="ARBA00023136"/>
    </source>
</evidence>
<feature type="domain" description="VASt" evidence="4">
    <location>
        <begin position="788"/>
        <end position="973"/>
    </location>
</feature>
<sequence>MTAAKPNASFPIKKISFQPSRSAVEKSFVKSHASNSESLRMLEEQKEEAKLAARETARRLAARGYTGDLLGETALNKKGIKAKRSRWTRKPKKVFRHVNSTQLSLHEEEISLGWTQTSATEGLTAVMEDGASKSSRSKTTTSSPRKLIKKFNSNHPNEFKMPQTQDVSQLAINLSESGAYACSVCGTIYGSLANATRHEDKCFMLWFETMEKNRDEATARKLLSCPAQHMHQQAPTANQVPTRGLQRSNEASSHSNAGDGAASSALSSRPKYQKVPSSSLGFVPPKTGGEVPLASSDLLKQMVFTDEALVDIVKRSKYIMRTRCLKELAAMDSLPDEEVDQAKKAALLLKKLEFEAQEEIALLSRDRHYYGMVEQKSLERIYGPLPKYDNPYKHYYRRQYVAMGVDIGSTNKKDANADQGLLPKKTWNTIKHRFEHAYDLIKEGPASDVDGMDHAKKSSDKSSKNMGDIVHGKNTLYVNVVVKNSVQVVNNELQRMARGWWQSENAGENASTEKALDFQFEWIRNQTQKRVIQLAAVALASDFTPRKVAIQLSNDLYRLMGPQLMLRGVKIQTEIEYRSGQYFVLAVNVLHIDWILLFDHTAKQLARERRRWQKEQRLREQRRPSVIAASAASKEATKKRKRSFKELLIAARMRFPSRNEVVAQFLAFMDRFHFIISLPLVNLLYYTFCKYMVDKYILTVVTDDIFRYVEKKGMEMQLEIKGNNKQASFMLAALRELREDDKKRKEKEDESDEGEGAKPIVGPLLGPLVKDDAGDVKLPIDFNPPAPLEFEALEVDLPIGFLRLRWALLHIDSTFWKDAFFVDIMNYANITDGKWSTNEKEIGLPKTPDGVDESAFVNATLEFSYLMPKSAFVKANTCYATHEITHYDDHCFVIKEKTLTPEVPYGNTFVAWTQYSIVNTGKNTCRMVCSVEAEFPNGPPMVARQIKSGMRSGTSEKFVLLGETICRYADAVP</sequence>
<dbReference type="PROSITE" id="PS51778">
    <property type="entry name" value="VAST"/>
    <property type="match status" value="1"/>
</dbReference>
<feature type="region of interest" description="Disordered" evidence="3">
    <location>
        <begin position="740"/>
        <end position="761"/>
    </location>
</feature>
<comment type="caution">
    <text evidence="5">The sequence shown here is derived from an EMBL/GenBank/DDBJ whole genome shotgun (WGS) entry which is preliminary data.</text>
</comment>
<keyword evidence="6" id="KW-1185">Reference proteome</keyword>
<proteinExistence type="predicted"/>
<evidence type="ECO:0000256" key="1">
    <source>
        <dbReference type="ARBA" id="ARBA00004370"/>
    </source>
</evidence>
<accession>A0ABD3PDK4</accession>
<organism evidence="5 6">
    <name type="scientific">Cyclotella atomus</name>
    <dbReference type="NCBI Taxonomy" id="382360"/>
    <lineage>
        <taxon>Eukaryota</taxon>
        <taxon>Sar</taxon>
        <taxon>Stramenopiles</taxon>
        <taxon>Ochrophyta</taxon>
        <taxon>Bacillariophyta</taxon>
        <taxon>Coscinodiscophyceae</taxon>
        <taxon>Thalassiosirophycidae</taxon>
        <taxon>Stephanodiscales</taxon>
        <taxon>Stephanodiscaceae</taxon>
        <taxon>Cyclotella</taxon>
    </lineage>
</organism>
<reference evidence="5 6" key="1">
    <citation type="submission" date="2024-10" db="EMBL/GenBank/DDBJ databases">
        <title>Updated reference genomes for cyclostephanoid diatoms.</title>
        <authorList>
            <person name="Roberts W.R."/>
            <person name="Alverson A.J."/>
        </authorList>
    </citation>
    <scope>NUCLEOTIDE SEQUENCE [LARGE SCALE GENOMIC DNA]</scope>
    <source>
        <strain evidence="5 6">AJA010-31</strain>
    </source>
</reference>
<evidence type="ECO:0000259" key="4">
    <source>
        <dbReference type="PROSITE" id="PS51778"/>
    </source>
</evidence>
<dbReference type="Pfam" id="PF16016">
    <property type="entry name" value="VASt"/>
    <property type="match status" value="1"/>
</dbReference>
<gene>
    <name evidence="5" type="ORF">ACHAWO_007984</name>
</gene>
<feature type="compositionally biased region" description="Polar residues" evidence="3">
    <location>
        <begin position="230"/>
        <end position="250"/>
    </location>
</feature>
<protein>
    <recommendedName>
        <fullName evidence="4">VASt domain-containing protein</fullName>
    </recommendedName>
</protein>
<dbReference type="EMBL" id="JALLPJ020000676">
    <property type="protein sequence ID" value="KAL3785807.1"/>
    <property type="molecule type" value="Genomic_DNA"/>
</dbReference>
<dbReference type="Proteomes" id="UP001530400">
    <property type="component" value="Unassembled WGS sequence"/>
</dbReference>
<keyword evidence="2" id="KW-0472">Membrane</keyword>
<dbReference type="GO" id="GO:0016020">
    <property type="term" value="C:membrane"/>
    <property type="evidence" value="ECO:0007669"/>
    <property type="project" value="UniProtKB-SubCell"/>
</dbReference>
<comment type="subcellular location">
    <subcellularLocation>
        <location evidence="1">Membrane</location>
    </subcellularLocation>
</comment>